<dbReference type="PROSITE" id="PS51724">
    <property type="entry name" value="SPOR"/>
    <property type="match status" value="1"/>
</dbReference>
<dbReference type="SUPFAM" id="SSF110997">
    <property type="entry name" value="Sporulation related repeat"/>
    <property type="match status" value="1"/>
</dbReference>
<dbReference type="Gene3D" id="3.30.70.1070">
    <property type="entry name" value="Sporulation related repeat"/>
    <property type="match status" value="1"/>
</dbReference>
<dbReference type="InterPro" id="IPR011460">
    <property type="entry name" value="Lcl_C"/>
</dbReference>
<dbReference type="InterPro" id="IPR007730">
    <property type="entry name" value="SPOR-like_dom"/>
</dbReference>
<dbReference type="PANTHER" id="PTHR35812:SF1">
    <property type="entry name" value="LIPOPROTEIN"/>
    <property type="match status" value="1"/>
</dbReference>
<dbReference type="Pfam" id="PF05036">
    <property type="entry name" value="SPOR"/>
    <property type="match status" value="1"/>
</dbReference>
<dbReference type="GO" id="GO:0042834">
    <property type="term" value="F:peptidoglycan binding"/>
    <property type="evidence" value="ECO:0007669"/>
    <property type="project" value="InterPro"/>
</dbReference>
<accession>A0A8J6NV33</accession>
<proteinExistence type="predicted"/>
<dbReference type="InterPro" id="IPR036680">
    <property type="entry name" value="SPOR-like_sf"/>
</dbReference>
<evidence type="ECO:0000259" key="2">
    <source>
        <dbReference type="PROSITE" id="PS51724"/>
    </source>
</evidence>
<dbReference type="PANTHER" id="PTHR35812">
    <property type="entry name" value="LIPOPROTEIN"/>
    <property type="match status" value="1"/>
</dbReference>
<protein>
    <submittedName>
        <fullName evidence="3">DUF1566 domain-containing protein</fullName>
    </submittedName>
</protein>
<dbReference type="AlphaFoldDB" id="A0A8J6NV33"/>
<evidence type="ECO:0000313" key="4">
    <source>
        <dbReference type="Proteomes" id="UP000605201"/>
    </source>
</evidence>
<reference evidence="3 4" key="1">
    <citation type="submission" date="2020-08" db="EMBL/GenBank/DDBJ databases">
        <title>Bridging the membrane lipid divide: bacteria of the FCB group superphylum have the potential to synthesize archaeal ether lipids.</title>
        <authorList>
            <person name="Villanueva L."/>
            <person name="Von Meijenfeldt F.A.B."/>
            <person name="Westbye A.B."/>
            <person name="Yadav S."/>
            <person name="Hopmans E.C."/>
            <person name="Dutilh B.E."/>
            <person name="Sinninghe Damste J.S."/>
        </authorList>
    </citation>
    <scope>NUCLEOTIDE SEQUENCE [LARGE SCALE GENOMIC DNA]</scope>
    <source>
        <strain evidence="3">NIOZ-UU17</strain>
    </source>
</reference>
<dbReference type="Proteomes" id="UP000605201">
    <property type="component" value="Unassembled WGS sequence"/>
</dbReference>
<organism evidence="3 4">
    <name type="scientific">Candidatus Desulfatibia vada</name>
    <dbReference type="NCBI Taxonomy" id="2841696"/>
    <lineage>
        <taxon>Bacteria</taxon>
        <taxon>Pseudomonadati</taxon>
        <taxon>Thermodesulfobacteriota</taxon>
        <taxon>Desulfobacteria</taxon>
        <taxon>Desulfobacterales</taxon>
        <taxon>Desulfobacterales incertae sedis</taxon>
        <taxon>Candidatus Desulfatibia</taxon>
    </lineage>
</organism>
<gene>
    <name evidence="3" type="ORF">H8D96_18560</name>
</gene>
<feature type="chain" id="PRO_5035262893" evidence="1">
    <location>
        <begin position="35"/>
        <end position="290"/>
    </location>
</feature>
<dbReference type="EMBL" id="JACNIG010000354">
    <property type="protein sequence ID" value="MBC8433919.1"/>
    <property type="molecule type" value="Genomic_DNA"/>
</dbReference>
<evidence type="ECO:0000256" key="1">
    <source>
        <dbReference type="SAM" id="SignalP"/>
    </source>
</evidence>
<name>A0A8J6NV33_9BACT</name>
<feature type="signal peptide" evidence="1">
    <location>
        <begin position="1"/>
        <end position="34"/>
    </location>
</feature>
<keyword evidence="1" id="KW-0732">Signal</keyword>
<feature type="domain" description="SPOR" evidence="2">
    <location>
        <begin position="37"/>
        <end position="119"/>
    </location>
</feature>
<sequence>MANLFSPRRARRNTKIFNTAIFALVATALIFAAAADGAQQYYYSIHFSSFKNLENANRQVNSLQEKGKMVFWKKTDVPGKGLYYRVYLGRYDKIDDAVAFWEKLNKIGAVGYFGIHRFNEKGELQNKISSAKISAPAKPQAELTSQIPPVISRFADNMDGTVTDTTTNLMWIKNGWRLDFFSAATWAEANNKCKKFNLGGYSDWRLPTKEEWRSIIDSNKKNPALVEPNPFENIIGHMPYWTQTEFTYSSKHTKSKKGPLDTYTVLLYSGTINHQKKSERAFILPVRSLN</sequence>
<comment type="caution">
    <text evidence="3">The sequence shown here is derived from an EMBL/GenBank/DDBJ whole genome shotgun (WGS) entry which is preliminary data.</text>
</comment>
<evidence type="ECO:0000313" key="3">
    <source>
        <dbReference type="EMBL" id="MBC8433919.1"/>
    </source>
</evidence>
<dbReference type="Pfam" id="PF07603">
    <property type="entry name" value="Lcl_C"/>
    <property type="match status" value="1"/>
</dbReference>